<dbReference type="Gene3D" id="3.20.190.20">
    <property type="match status" value="1"/>
</dbReference>
<evidence type="ECO:0000256" key="5">
    <source>
        <dbReference type="ARBA" id="ARBA00023026"/>
    </source>
</evidence>
<proteinExistence type="inferred from homology"/>
<comment type="similarity">
    <text evidence="1">Belongs to the peptidase S1C family.</text>
</comment>
<gene>
    <name evidence="8" type="ORF">ACHAW5_000827</name>
</gene>
<dbReference type="Pfam" id="PF17815">
    <property type="entry name" value="PDZ_3"/>
    <property type="match status" value="1"/>
</dbReference>
<dbReference type="GO" id="GO:0008236">
    <property type="term" value="F:serine-type peptidase activity"/>
    <property type="evidence" value="ECO:0007669"/>
    <property type="project" value="UniProtKB-KW"/>
</dbReference>
<dbReference type="Pfam" id="PF13365">
    <property type="entry name" value="Trypsin_2"/>
    <property type="match status" value="1"/>
</dbReference>
<evidence type="ECO:0000259" key="7">
    <source>
        <dbReference type="Pfam" id="PF17815"/>
    </source>
</evidence>
<dbReference type="InterPro" id="IPR043504">
    <property type="entry name" value="Peptidase_S1_PA_chymotrypsin"/>
</dbReference>
<keyword evidence="4" id="KW-0720">Serine protease</keyword>
<comment type="caution">
    <text evidence="8">The sequence shown here is derived from an EMBL/GenBank/DDBJ whole genome shotgun (WGS) entry which is preliminary data.</text>
</comment>
<keyword evidence="2" id="KW-0645">Protease</keyword>
<dbReference type="InterPro" id="IPR046449">
    <property type="entry name" value="DEGP_PDZ_sf"/>
</dbReference>
<dbReference type="InterPro" id="IPR009003">
    <property type="entry name" value="Peptidase_S1_PA"/>
</dbReference>
<dbReference type="PANTHER" id="PTHR45980">
    <property type="match status" value="1"/>
</dbReference>
<feature type="compositionally biased region" description="Low complexity" evidence="6">
    <location>
        <begin position="115"/>
        <end position="129"/>
    </location>
</feature>
<dbReference type="InterPro" id="IPR001940">
    <property type="entry name" value="Peptidase_S1C"/>
</dbReference>
<accession>A0ABD3PR02</accession>
<feature type="compositionally biased region" description="Basic and acidic residues" evidence="6">
    <location>
        <begin position="260"/>
        <end position="270"/>
    </location>
</feature>
<dbReference type="PRINTS" id="PR00834">
    <property type="entry name" value="PROTEASES2C"/>
</dbReference>
<organism evidence="8 9">
    <name type="scientific">Stephanodiscus triporus</name>
    <dbReference type="NCBI Taxonomy" id="2934178"/>
    <lineage>
        <taxon>Eukaryota</taxon>
        <taxon>Sar</taxon>
        <taxon>Stramenopiles</taxon>
        <taxon>Ochrophyta</taxon>
        <taxon>Bacillariophyta</taxon>
        <taxon>Coscinodiscophyceae</taxon>
        <taxon>Thalassiosirophycidae</taxon>
        <taxon>Stephanodiscales</taxon>
        <taxon>Stephanodiscaceae</taxon>
        <taxon>Stephanodiscus</taxon>
    </lineage>
</organism>
<feature type="region of interest" description="Disordered" evidence="6">
    <location>
        <begin position="249"/>
        <end position="293"/>
    </location>
</feature>
<feature type="region of interest" description="Disordered" evidence="6">
    <location>
        <begin position="42"/>
        <end position="129"/>
    </location>
</feature>
<keyword evidence="3" id="KW-0378">Hydrolase</keyword>
<evidence type="ECO:0000256" key="2">
    <source>
        <dbReference type="ARBA" id="ARBA00022670"/>
    </source>
</evidence>
<dbReference type="Gene3D" id="2.40.10.10">
    <property type="entry name" value="Trypsin-like serine proteases"/>
    <property type="match status" value="2"/>
</dbReference>
<name>A0ABD3PR02_9STRA</name>
<dbReference type="EMBL" id="JALLAZ020000656">
    <property type="protein sequence ID" value="KAL3790129.1"/>
    <property type="molecule type" value="Genomic_DNA"/>
</dbReference>
<dbReference type="AlphaFoldDB" id="A0ABD3PR02"/>
<dbReference type="InterPro" id="IPR041517">
    <property type="entry name" value="DEGP_PDZ"/>
</dbReference>
<sequence length="726" mass="79524">MVLSGERDNCARHFLTNYRTFSIYEYISRSDRRSNVVVRRGNNLHAGRKPRTTMSDDESSQGGMEGLPDGVPGREVDGEVVQAEDDEGVPPVAGRRRRAAPRLPPTAPPGGGGSRRATGARGRSSSSRTRPVVKLMVTSVGRSYSEPWRRRQQRENSGTGFLVRWKGGNDETTTTTTATMTASESVRIVTNAHVVRNASTVRARASFGPHVVNCEVEWLSLPLDLALLRIAGGDWDDFRRGWGVDASPVVGEGSSAAEEEEKKKEMKEGGDGGNVVVGDGGCRRNLSPSDDPSSSICLTLSSGLPRLDENVTCVGFPTGGTQISVTRGVVSRIDVDSHSVLRMQIDAAINPGNSGGPVFDERGHVVGVASAHLRSASNIGYIIPSKIVDVFLRMCAEGTEVGIEDRHCGLGSLVVGFGADRRGAEEPRHVPGIPNLATVGSQSLESKALRRHLGLVELDLSGGIRIIGAAGCSVVSDVVERKNEGDEAASEENGDRLRGNDVLLAINGCPIGMDGTIQLSPTRPDERINYRSLVTCQRVGSKVTLDVLRNKQRREFEVVLDQSRFLVPQEKKTKSPSSFSRYYMNQRSGHEQLLVLSKVLNDDVNVGYHGWKNLILKSVNGYEPTNIQELVAVLLQRMHSEMIEFRCQVVGQEDADYVICMDLNEVLQSEQRVLKQHMIASWCSTEAISKELQEEVEKYEPLEAKRIVSWNTMKDMRAILERKEEE</sequence>
<dbReference type="PANTHER" id="PTHR45980:SF9">
    <property type="entry name" value="PROTEASE DO-LIKE 10, MITOCHONDRIAL-RELATED"/>
    <property type="match status" value="1"/>
</dbReference>
<reference evidence="8 9" key="1">
    <citation type="submission" date="2024-10" db="EMBL/GenBank/DDBJ databases">
        <title>Updated reference genomes for cyclostephanoid diatoms.</title>
        <authorList>
            <person name="Roberts W.R."/>
            <person name="Alverson A.J."/>
        </authorList>
    </citation>
    <scope>NUCLEOTIDE SEQUENCE [LARGE SCALE GENOMIC DNA]</scope>
    <source>
        <strain evidence="8 9">AJA276-08</strain>
    </source>
</reference>
<dbReference type="Proteomes" id="UP001530315">
    <property type="component" value="Unassembled WGS sequence"/>
</dbReference>
<feature type="domain" description="Protease Do-like PDZ" evidence="7">
    <location>
        <begin position="570"/>
        <end position="685"/>
    </location>
</feature>
<evidence type="ECO:0000313" key="8">
    <source>
        <dbReference type="EMBL" id="KAL3790129.1"/>
    </source>
</evidence>
<keyword evidence="5" id="KW-0843">Virulence</keyword>
<feature type="compositionally biased region" description="Gly residues" evidence="6">
    <location>
        <begin position="271"/>
        <end position="280"/>
    </location>
</feature>
<dbReference type="InterPro" id="IPR036034">
    <property type="entry name" value="PDZ_sf"/>
</dbReference>
<evidence type="ECO:0000256" key="1">
    <source>
        <dbReference type="ARBA" id="ARBA00010541"/>
    </source>
</evidence>
<keyword evidence="9" id="KW-1185">Reference proteome</keyword>
<dbReference type="SUPFAM" id="SSF50494">
    <property type="entry name" value="Trypsin-like serine proteases"/>
    <property type="match status" value="1"/>
</dbReference>
<dbReference type="Gene3D" id="2.30.42.10">
    <property type="match status" value="1"/>
</dbReference>
<evidence type="ECO:0000256" key="6">
    <source>
        <dbReference type="SAM" id="MobiDB-lite"/>
    </source>
</evidence>
<protein>
    <recommendedName>
        <fullName evidence="7">Protease Do-like PDZ domain-containing protein</fullName>
    </recommendedName>
</protein>
<evidence type="ECO:0000256" key="4">
    <source>
        <dbReference type="ARBA" id="ARBA00022825"/>
    </source>
</evidence>
<evidence type="ECO:0000256" key="3">
    <source>
        <dbReference type="ARBA" id="ARBA00022801"/>
    </source>
</evidence>
<evidence type="ECO:0000313" key="9">
    <source>
        <dbReference type="Proteomes" id="UP001530315"/>
    </source>
</evidence>
<dbReference type="GO" id="GO:0006508">
    <property type="term" value="P:proteolysis"/>
    <property type="evidence" value="ECO:0007669"/>
    <property type="project" value="UniProtKB-KW"/>
</dbReference>